<dbReference type="PROSITE" id="PS51186">
    <property type="entry name" value="GNAT"/>
    <property type="match status" value="1"/>
</dbReference>
<dbReference type="Proteomes" id="UP001056429">
    <property type="component" value="Unassembled WGS sequence"/>
</dbReference>
<evidence type="ECO:0000259" key="1">
    <source>
        <dbReference type="PROSITE" id="PS51186"/>
    </source>
</evidence>
<evidence type="ECO:0000313" key="2">
    <source>
        <dbReference type="EMBL" id="MCM1988524.1"/>
    </source>
</evidence>
<keyword evidence="3" id="KW-1185">Reference proteome</keyword>
<sequence>MNSLDIRKYKKDDFKNIQELYKEEGWMTFVNREEDAIKAWENSNITLVIERNGEIIGFLRGISDGFISSYIAEVMIKKELRGRGIGGMLIEACHKEFPSARIDLISSEEAHDFYRRNEFRELVGFRKSFI</sequence>
<organism evidence="2 3">
    <name type="scientific">Oceanirhabdus seepicola</name>
    <dbReference type="NCBI Taxonomy" id="2828781"/>
    <lineage>
        <taxon>Bacteria</taxon>
        <taxon>Bacillati</taxon>
        <taxon>Bacillota</taxon>
        <taxon>Clostridia</taxon>
        <taxon>Eubacteriales</taxon>
        <taxon>Clostridiaceae</taxon>
        <taxon>Oceanirhabdus</taxon>
    </lineage>
</organism>
<dbReference type="RefSeq" id="WP_250857389.1">
    <property type="nucleotide sequence ID" value="NZ_JAGSOJ010000001.1"/>
</dbReference>
<feature type="domain" description="N-acetyltransferase" evidence="1">
    <location>
        <begin position="4"/>
        <end position="130"/>
    </location>
</feature>
<dbReference type="AlphaFoldDB" id="A0A9J6NWT8"/>
<gene>
    <name evidence="2" type="ORF">KDK92_02145</name>
</gene>
<accession>A0A9J6NWT8</accession>
<dbReference type="InterPro" id="IPR016181">
    <property type="entry name" value="Acyl_CoA_acyltransferase"/>
</dbReference>
<reference evidence="2" key="1">
    <citation type="journal article" date="2021" name="mSystems">
        <title>Bacteria and Archaea Synergistically Convert Glycine Betaine to Biogenic Methane in the Formosa Cold Seep of the South China Sea.</title>
        <authorList>
            <person name="Li L."/>
            <person name="Zhang W."/>
            <person name="Zhang S."/>
            <person name="Song L."/>
            <person name="Sun Q."/>
            <person name="Zhang H."/>
            <person name="Xiang H."/>
            <person name="Dong X."/>
        </authorList>
    </citation>
    <scope>NUCLEOTIDE SEQUENCE</scope>
    <source>
        <strain evidence="2">ZWT</strain>
    </source>
</reference>
<name>A0A9J6NWT8_9CLOT</name>
<dbReference type="EMBL" id="JAGSOJ010000001">
    <property type="protein sequence ID" value="MCM1988524.1"/>
    <property type="molecule type" value="Genomic_DNA"/>
</dbReference>
<dbReference type="Pfam" id="PF13508">
    <property type="entry name" value="Acetyltransf_7"/>
    <property type="match status" value="1"/>
</dbReference>
<protein>
    <submittedName>
        <fullName evidence="2">GNAT family N-acetyltransferase</fullName>
    </submittedName>
</protein>
<comment type="caution">
    <text evidence="2">The sequence shown here is derived from an EMBL/GenBank/DDBJ whole genome shotgun (WGS) entry which is preliminary data.</text>
</comment>
<dbReference type="CDD" id="cd04301">
    <property type="entry name" value="NAT_SF"/>
    <property type="match status" value="1"/>
</dbReference>
<dbReference type="SUPFAM" id="SSF55729">
    <property type="entry name" value="Acyl-CoA N-acyltransferases (Nat)"/>
    <property type="match status" value="1"/>
</dbReference>
<proteinExistence type="predicted"/>
<dbReference type="Gene3D" id="3.40.630.30">
    <property type="match status" value="1"/>
</dbReference>
<dbReference type="GO" id="GO:0016747">
    <property type="term" value="F:acyltransferase activity, transferring groups other than amino-acyl groups"/>
    <property type="evidence" value="ECO:0007669"/>
    <property type="project" value="InterPro"/>
</dbReference>
<reference evidence="2" key="2">
    <citation type="submission" date="2021-04" db="EMBL/GenBank/DDBJ databases">
        <authorList>
            <person name="Dong X."/>
        </authorList>
    </citation>
    <scope>NUCLEOTIDE SEQUENCE</scope>
    <source>
        <strain evidence="2">ZWT</strain>
    </source>
</reference>
<evidence type="ECO:0000313" key="3">
    <source>
        <dbReference type="Proteomes" id="UP001056429"/>
    </source>
</evidence>
<dbReference type="InterPro" id="IPR000182">
    <property type="entry name" value="GNAT_dom"/>
</dbReference>